<reference evidence="3" key="1">
    <citation type="submission" date="2016-06" db="UniProtKB">
        <authorList>
            <consortium name="WormBaseParasite"/>
        </authorList>
    </citation>
    <scope>IDENTIFICATION</scope>
</reference>
<sequence length="107" mass="12718">MLFVLSSYACFFQRNIVRALSTFVAVIDETDSHFSYENLEKLLQSVGQRWMSVCEWAEMRARQLDGLSELIARYTSAYRKILEWLDNWEAVSLKESISFFRYTYIFS</sequence>
<keyword evidence="2" id="KW-1185">Reference proteome</keyword>
<protein>
    <submittedName>
        <fullName evidence="3">DHC_N1 domain-containing protein</fullName>
    </submittedName>
</protein>
<proteinExistence type="predicted"/>
<evidence type="ECO:0000313" key="2">
    <source>
        <dbReference type="Proteomes" id="UP000267606"/>
    </source>
</evidence>
<accession>A0A183HLH2</accession>
<reference evidence="1 2" key="2">
    <citation type="submission" date="2018-11" db="EMBL/GenBank/DDBJ databases">
        <authorList>
            <consortium name="Pathogen Informatics"/>
        </authorList>
    </citation>
    <scope>NUCLEOTIDE SEQUENCE [LARGE SCALE GENOMIC DNA]</scope>
</reference>
<dbReference type="EMBL" id="UZAJ01009321">
    <property type="protein sequence ID" value="VDO55134.1"/>
    <property type="molecule type" value="Genomic_DNA"/>
</dbReference>
<name>A0A183HLH2_9BILA</name>
<evidence type="ECO:0000313" key="3">
    <source>
        <dbReference type="WBParaSite" id="OFLC_0000833301-mRNA-1"/>
    </source>
</evidence>
<dbReference type="STRING" id="387005.A0A183HLH2"/>
<gene>
    <name evidence="1" type="ORF">OFLC_LOCUS8335</name>
</gene>
<evidence type="ECO:0000313" key="1">
    <source>
        <dbReference type="EMBL" id="VDO55134.1"/>
    </source>
</evidence>
<dbReference type="Proteomes" id="UP000267606">
    <property type="component" value="Unassembled WGS sequence"/>
</dbReference>
<dbReference type="AlphaFoldDB" id="A0A183HLH2"/>
<organism evidence="3">
    <name type="scientific">Onchocerca flexuosa</name>
    <dbReference type="NCBI Taxonomy" id="387005"/>
    <lineage>
        <taxon>Eukaryota</taxon>
        <taxon>Metazoa</taxon>
        <taxon>Ecdysozoa</taxon>
        <taxon>Nematoda</taxon>
        <taxon>Chromadorea</taxon>
        <taxon>Rhabditida</taxon>
        <taxon>Spirurina</taxon>
        <taxon>Spiruromorpha</taxon>
        <taxon>Filarioidea</taxon>
        <taxon>Onchocercidae</taxon>
        <taxon>Onchocerca</taxon>
    </lineage>
</organism>
<dbReference type="Gene3D" id="1.20.58.60">
    <property type="match status" value="1"/>
</dbReference>
<dbReference type="WBParaSite" id="OFLC_0000833301-mRNA-1">
    <property type="protein sequence ID" value="OFLC_0000833301-mRNA-1"/>
    <property type="gene ID" value="OFLC_0000833301"/>
</dbReference>
<dbReference type="SUPFAM" id="SSF46966">
    <property type="entry name" value="Spectrin repeat"/>
    <property type="match status" value="1"/>
</dbReference>